<comment type="caution">
    <text evidence="2">The sequence shown here is derived from an EMBL/GenBank/DDBJ whole genome shotgun (WGS) entry which is preliminary data.</text>
</comment>
<organism evidence="2 3">
    <name type="scientific">Paraburkholderia steynii</name>
    <dbReference type="NCBI Taxonomy" id="1245441"/>
    <lineage>
        <taxon>Bacteria</taxon>
        <taxon>Pseudomonadati</taxon>
        <taxon>Pseudomonadota</taxon>
        <taxon>Betaproteobacteria</taxon>
        <taxon>Burkholderiales</taxon>
        <taxon>Burkholderiaceae</taxon>
        <taxon>Paraburkholderia</taxon>
    </lineage>
</organism>
<evidence type="ECO:0000313" key="3">
    <source>
        <dbReference type="Proteomes" id="UP000294200"/>
    </source>
</evidence>
<feature type="compositionally biased region" description="Basic residues" evidence="1">
    <location>
        <begin position="1"/>
        <end position="11"/>
    </location>
</feature>
<dbReference type="Proteomes" id="UP000294200">
    <property type="component" value="Unassembled WGS sequence"/>
</dbReference>
<dbReference type="AlphaFoldDB" id="A0A4V2NG19"/>
<keyword evidence="3" id="KW-1185">Reference proteome</keyword>
<gene>
    <name evidence="2" type="ORF">BZM27_49965</name>
</gene>
<evidence type="ECO:0000313" key="2">
    <source>
        <dbReference type="EMBL" id="TCG03238.1"/>
    </source>
</evidence>
<protein>
    <submittedName>
        <fullName evidence="2">Uncharacterized protein</fullName>
    </submittedName>
</protein>
<dbReference type="EMBL" id="MWML01000466">
    <property type="protein sequence ID" value="TCG03238.1"/>
    <property type="molecule type" value="Genomic_DNA"/>
</dbReference>
<evidence type="ECO:0000256" key="1">
    <source>
        <dbReference type="SAM" id="MobiDB-lite"/>
    </source>
</evidence>
<proteinExistence type="predicted"/>
<reference evidence="2 3" key="1">
    <citation type="submission" date="2017-02" db="EMBL/GenBank/DDBJ databases">
        <title>Paraburkholderia sophoroidis sp. nov. and Paraburkholderia steynii sp. nov. rhizobial symbionts of the fynbos legume Hypocalyptus sophoroides.</title>
        <authorList>
            <person name="Steenkamp E.T."/>
            <person name="Beukes C.W."/>
            <person name="Van Zyl E."/>
            <person name="Avontuur J."/>
            <person name="Chan W.Y."/>
            <person name="Hassen A."/>
            <person name="Palmer M."/>
            <person name="Mthombeni L."/>
            <person name="Phalane F."/>
            <person name="Sereme K."/>
            <person name="Venter S.N."/>
        </authorList>
    </citation>
    <scope>NUCLEOTIDE SEQUENCE [LARGE SCALE GENOMIC DNA]</scope>
    <source>
        <strain evidence="2 3">HC1.1ba</strain>
    </source>
</reference>
<name>A0A4V2NG19_9BURK</name>
<accession>A0A4V2NG19</accession>
<sequence>MAKHASVHTKRTGIESPDYGYDASANKPATPIEYRTAHERRERLMRWFLGQVAEYALLLSNH</sequence>
<feature type="region of interest" description="Disordered" evidence="1">
    <location>
        <begin position="1"/>
        <end position="22"/>
    </location>
</feature>